<dbReference type="RefSeq" id="XP_016266507.1">
    <property type="nucleotide sequence ID" value="XM_016402610.1"/>
</dbReference>
<feature type="region of interest" description="Disordered" evidence="1">
    <location>
        <begin position="604"/>
        <end position="630"/>
    </location>
</feature>
<feature type="compositionally biased region" description="Basic residues" evidence="1">
    <location>
        <begin position="434"/>
        <end position="458"/>
    </location>
</feature>
<dbReference type="GeneID" id="27354045"/>
<feature type="compositionally biased region" description="Acidic residues" evidence="1">
    <location>
        <begin position="485"/>
        <end position="507"/>
    </location>
</feature>
<feature type="compositionally biased region" description="Low complexity" evidence="1">
    <location>
        <begin position="28"/>
        <end position="39"/>
    </location>
</feature>
<dbReference type="HOGENOM" id="CLU_436159_0_0_1"/>
<reference evidence="2 3" key="1">
    <citation type="submission" date="2015-01" db="EMBL/GenBank/DDBJ databases">
        <title>The Genome Sequence of Exophiala oligosperma CBS72588.</title>
        <authorList>
            <consortium name="The Broad Institute Genomics Platform"/>
            <person name="Cuomo C."/>
            <person name="de Hoog S."/>
            <person name="Gorbushina A."/>
            <person name="Stielow B."/>
            <person name="Teixiera M."/>
            <person name="Abouelleil A."/>
            <person name="Chapman S.B."/>
            <person name="Priest M."/>
            <person name="Young S.K."/>
            <person name="Wortman J."/>
            <person name="Nusbaum C."/>
            <person name="Birren B."/>
        </authorList>
    </citation>
    <scope>NUCLEOTIDE SEQUENCE [LARGE SCALE GENOMIC DNA]</scope>
    <source>
        <strain evidence="2 3">CBS 72588</strain>
    </source>
</reference>
<organism evidence="2 3">
    <name type="scientific">Exophiala oligosperma</name>
    <dbReference type="NCBI Taxonomy" id="215243"/>
    <lineage>
        <taxon>Eukaryota</taxon>
        <taxon>Fungi</taxon>
        <taxon>Dikarya</taxon>
        <taxon>Ascomycota</taxon>
        <taxon>Pezizomycotina</taxon>
        <taxon>Eurotiomycetes</taxon>
        <taxon>Chaetothyriomycetidae</taxon>
        <taxon>Chaetothyriales</taxon>
        <taxon>Herpotrichiellaceae</taxon>
        <taxon>Exophiala</taxon>
    </lineage>
</organism>
<feature type="compositionally biased region" description="Low complexity" evidence="1">
    <location>
        <begin position="320"/>
        <end position="336"/>
    </location>
</feature>
<feature type="compositionally biased region" description="Acidic residues" evidence="1">
    <location>
        <begin position="464"/>
        <end position="474"/>
    </location>
</feature>
<protein>
    <submittedName>
        <fullName evidence="2">Uncharacterized protein</fullName>
    </submittedName>
</protein>
<feature type="compositionally biased region" description="Basic and acidic residues" evidence="1">
    <location>
        <begin position="621"/>
        <end position="630"/>
    </location>
</feature>
<dbReference type="Proteomes" id="UP000053342">
    <property type="component" value="Unassembled WGS sequence"/>
</dbReference>
<evidence type="ECO:0000256" key="1">
    <source>
        <dbReference type="SAM" id="MobiDB-lite"/>
    </source>
</evidence>
<dbReference type="VEuPathDB" id="FungiDB:PV06_01971"/>
<feature type="region of interest" description="Disordered" evidence="1">
    <location>
        <begin position="1"/>
        <end position="75"/>
    </location>
</feature>
<dbReference type="AlphaFoldDB" id="A0A0D2B281"/>
<proteinExistence type="predicted"/>
<evidence type="ECO:0000313" key="3">
    <source>
        <dbReference type="Proteomes" id="UP000053342"/>
    </source>
</evidence>
<sequence length="697" mass="76408">MARGSGKKRAHRSKRATKQFFNQGSQDGSASAPGEGESSTAQNPHPAPVPSSSSCLEHPHPTPCQSQTAHDETKPKAVILPRGYTFVTPLLHRAEKLQLITEYLWKRAEKDIISHYRTAPLKATEELVAQFAFAYSIKPPGWTTRVWRVDPEIIRRVARGLWKEGGLHNVFRANGTEGRGLEARDIVLTANKNQNLGDWEAAAYICNWFLYCAAEYEDREDIQRAGPTIIVGLINYTYICKFRAYCGDNPSFEDRTYWDWFRFDRRTRMMPARQNLLVPDAGKVKDHFEDGSFYPDLSDIESECEFEDCQAYITEEAEEGQGSSSAVVPPTTTTAAPPAPHHDDNAATAAGPAGAGAEVKGKGKAKATQYSYATLPGQGNVMSPTIGVDNPDVPLPLPTTTNVGTTNVGTTNVGSTTSAIADTATATTTAGDNKKKKKRKNRKRKNKNKKKKNNKGKGKATDVVDGEEEEEEDASVIYYSANNCDNDDDEDDDEYGDEDNDDDDDREGLDAREAQKKLPSLYEQIMSSYAEYSHKKAEESTVKAALEALEAHRESLARSRAAAAHEKLQRELMAVLERVKDKPARVRRAILAREHQRLLASETLAAARGAQNPRPTSSATRVEEEGEKSVEEEAAEAVVLAGAAAAAAAAPLRRPRFNLGTDPGWMGDLERMQIQVLRVGGRGGGRGGGAGEKKEEK</sequence>
<accession>A0A0D2B281</accession>
<feature type="region of interest" description="Disordered" evidence="1">
    <location>
        <begin position="316"/>
        <end position="360"/>
    </location>
</feature>
<dbReference type="EMBL" id="KN847333">
    <property type="protein sequence ID" value="KIW46291.1"/>
    <property type="molecule type" value="Genomic_DNA"/>
</dbReference>
<feature type="compositionally biased region" description="Basic residues" evidence="1">
    <location>
        <begin position="1"/>
        <end position="17"/>
    </location>
</feature>
<feature type="region of interest" description="Disordered" evidence="1">
    <location>
        <begin position="395"/>
        <end position="415"/>
    </location>
</feature>
<dbReference type="OrthoDB" id="4157239at2759"/>
<evidence type="ECO:0000313" key="2">
    <source>
        <dbReference type="EMBL" id="KIW46291.1"/>
    </source>
</evidence>
<feature type="region of interest" description="Disordered" evidence="1">
    <location>
        <begin position="427"/>
        <end position="520"/>
    </location>
</feature>
<gene>
    <name evidence="2" type="ORF">PV06_01971</name>
</gene>
<name>A0A0D2B281_9EURO</name>
<feature type="compositionally biased region" description="Low complexity" evidence="1">
    <location>
        <begin position="346"/>
        <end position="358"/>
    </location>
</feature>
<keyword evidence="3" id="KW-1185">Reference proteome</keyword>